<name>A0A0E9UVN9_ANGAN</name>
<reference evidence="2" key="1">
    <citation type="submission" date="2014-11" db="EMBL/GenBank/DDBJ databases">
        <authorList>
            <person name="Amaro Gonzalez C."/>
        </authorList>
    </citation>
    <scope>NUCLEOTIDE SEQUENCE</scope>
</reference>
<feature type="transmembrane region" description="Helical" evidence="1">
    <location>
        <begin position="52"/>
        <end position="73"/>
    </location>
</feature>
<protein>
    <submittedName>
        <fullName evidence="2">Uncharacterized protein</fullName>
    </submittedName>
</protein>
<feature type="transmembrane region" description="Helical" evidence="1">
    <location>
        <begin position="20"/>
        <end position="45"/>
    </location>
</feature>
<dbReference type="EMBL" id="GBXM01039337">
    <property type="protein sequence ID" value="JAH69240.1"/>
    <property type="molecule type" value="Transcribed_RNA"/>
</dbReference>
<organism evidence="2">
    <name type="scientific">Anguilla anguilla</name>
    <name type="common">European freshwater eel</name>
    <name type="synonym">Muraena anguilla</name>
    <dbReference type="NCBI Taxonomy" id="7936"/>
    <lineage>
        <taxon>Eukaryota</taxon>
        <taxon>Metazoa</taxon>
        <taxon>Chordata</taxon>
        <taxon>Craniata</taxon>
        <taxon>Vertebrata</taxon>
        <taxon>Euteleostomi</taxon>
        <taxon>Actinopterygii</taxon>
        <taxon>Neopterygii</taxon>
        <taxon>Teleostei</taxon>
        <taxon>Anguilliformes</taxon>
        <taxon>Anguillidae</taxon>
        <taxon>Anguilla</taxon>
    </lineage>
</organism>
<keyword evidence="1" id="KW-0812">Transmembrane</keyword>
<sequence length="76" mass="8869">MLEYGVPFRRKQSYSVQMYWLLGINNIMRMYGFSLTHLLVCYLCIHQYKICASIGLIAMLIGLLQMHIGLLYACMD</sequence>
<reference evidence="2" key="2">
    <citation type="journal article" date="2015" name="Fish Shellfish Immunol.">
        <title>Early steps in the European eel (Anguilla anguilla)-Vibrio vulnificus interaction in the gills: Role of the RtxA13 toxin.</title>
        <authorList>
            <person name="Callol A."/>
            <person name="Pajuelo D."/>
            <person name="Ebbesson L."/>
            <person name="Teles M."/>
            <person name="MacKenzie S."/>
            <person name="Amaro C."/>
        </authorList>
    </citation>
    <scope>NUCLEOTIDE SEQUENCE</scope>
</reference>
<evidence type="ECO:0000256" key="1">
    <source>
        <dbReference type="SAM" id="Phobius"/>
    </source>
</evidence>
<keyword evidence="1" id="KW-0472">Membrane</keyword>
<accession>A0A0E9UVN9</accession>
<keyword evidence="1" id="KW-1133">Transmembrane helix</keyword>
<evidence type="ECO:0000313" key="2">
    <source>
        <dbReference type="EMBL" id="JAH69240.1"/>
    </source>
</evidence>
<proteinExistence type="predicted"/>
<dbReference type="AlphaFoldDB" id="A0A0E9UVN9"/>